<organism evidence="1 2">
    <name type="scientific">Araneus ventricosus</name>
    <name type="common">Orbweaver spider</name>
    <name type="synonym">Epeira ventricosa</name>
    <dbReference type="NCBI Taxonomy" id="182803"/>
    <lineage>
        <taxon>Eukaryota</taxon>
        <taxon>Metazoa</taxon>
        <taxon>Ecdysozoa</taxon>
        <taxon>Arthropoda</taxon>
        <taxon>Chelicerata</taxon>
        <taxon>Arachnida</taxon>
        <taxon>Araneae</taxon>
        <taxon>Araneomorphae</taxon>
        <taxon>Entelegynae</taxon>
        <taxon>Araneoidea</taxon>
        <taxon>Araneidae</taxon>
        <taxon>Araneus</taxon>
    </lineage>
</organism>
<dbReference type="AlphaFoldDB" id="A0A4Y2CQE2"/>
<evidence type="ECO:0000313" key="2">
    <source>
        <dbReference type="Proteomes" id="UP000499080"/>
    </source>
</evidence>
<accession>A0A4Y2CQE2</accession>
<dbReference type="Proteomes" id="UP000499080">
    <property type="component" value="Unassembled WGS sequence"/>
</dbReference>
<evidence type="ECO:0000313" key="1">
    <source>
        <dbReference type="EMBL" id="GBM06630.1"/>
    </source>
</evidence>
<dbReference type="EMBL" id="BGPR01000232">
    <property type="protein sequence ID" value="GBM06630.1"/>
    <property type="molecule type" value="Genomic_DNA"/>
</dbReference>
<name>A0A4Y2CQE2_ARAVE</name>
<keyword evidence="2" id="KW-1185">Reference proteome</keyword>
<reference evidence="1 2" key="1">
    <citation type="journal article" date="2019" name="Sci. Rep.">
        <title>Orb-weaving spider Araneus ventricosus genome elucidates the spidroin gene catalogue.</title>
        <authorList>
            <person name="Kono N."/>
            <person name="Nakamura H."/>
            <person name="Ohtoshi R."/>
            <person name="Moran D.A.P."/>
            <person name="Shinohara A."/>
            <person name="Yoshida Y."/>
            <person name="Fujiwara M."/>
            <person name="Mori M."/>
            <person name="Tomita M."/>
            <person name="Arakawa K."/>
        </authorList>
    </citation>
    <scope>NUCLEOTIDE SEQUENCE [LARGE SCALE GENOMIC DNA]</scope>
</reference>
<proteinExistence type="predicted"/>
<gene>
    <name evidence="1" type="ORF">AVEN_190855_1</name>
</gene>
<protein>
    <submittedName>
        <fullName evidence="1">Uncharacterized protein</fullName>
    </submittedName>
</protein>
<sequence length="79" mass="8260">MMCVSASAGSSRNTRLRLDFKRTGGCAPCSLPAPPTPSGGKLLGGGAIADRLPSCSCLDCVFIVSRKGTRFQSADRLKR</sequence>
<comment type="caution">
    <text evidence="1">The sequence shown here is derived from an EMBL/GenBank/DDBJ whole genome shotgun (WGS) entry which is preliminary data.</text>
</comment>